<dbReference type="AlphaFoldDB" id="A0A518GQ20"/>
<protein>
    <submittedName>
        <fullName evidence="2">Uncharacterized protein</fullName>
    </submittedName>
</protein>
<dbReference type="Proteomes" id="UP000315349">
    <property type="component" value="Chromosome"/>
</dbReference>
<evidence type="ECO:0000313" key="2">
    <source>
        <dbReference type="EMBL" id="QDV30718.1"/>
    </source>
</evidence>
<proteinExistence type="predicted"/>
<organism evidence="2 3">
    <name type="scientific">Planctopirus ephydatiae</name>
    <dbReference type="NCBI Taxonomy" id="2528019"/>
    <lineage>
        <taxon>Bacteria</taxon>
        <taxon>Pseudomonadati</taxon>
        <taxon>Planctomycetota</taxon>
        <taxon>Planctomycetia</taxon>
        <taxon>Planctomycetales</taxon>
        <taxon>Planctomycetaceae</taxon>
        <taxon>Planctopirus</taxon>
    </lineage>
</organism>
<gene>
    <name evidence="2" type="ORF">Spb1_26520</name>
</gene>
<sequence length="387" mass="41875">MLSFTFTEWFTRTLSVGNATQFQDHRSPFWQVSLLSICVWMLTGSLVGPSTFAQESSVDVFAPPSAALVETKLRQSLLNLKNPPADVEAIIAPLQAATDVDSRLLKVVQIAASADLEIGRLVAQCNQPTLIPDPAQLSANQSSAAQWSAMMGRSDLTPFLKSNLSLYYGRYLVERQLYDEAQLELAAADAREVVSPATLFFFRAVVAQALLDIENCRLALNQLLEKTQDSPLRYRSTAELIKADLDAFEAKSLGEVARLMADSRRRLDLGRAGEKVQGVQEKIITNLDELIKKIEQQMGGGGGGGGGEGGNSNESGGAADDSSVKGATAPGEIDKKKFSKDGAWGNLPEKQQAEARNIISRSFPPNYGRAIDAYSKKLANRPAKPSP</sequence>
<name>A0A518GQ20_9PLAN</name>
<accession>A0A518GQ20</accession>
<keyword evidence="3" id="KW-1185">Reference proteome</keyword>
<evidence type="ECO:0000256" key="1">
    <source>
        <dbReference type="SAM" id="MobiDB-lite"/>
    </source>
</evidence>
<evidence type="ECO:0000313" key="3">
    <source>
        <dbReference type="Proteomes" id="UP000315349"/>
    </source>
</evidence>
<dbReference type="KEGG" id="peh:Spb1_26520"/>
<feature type="compositionally biased region" description="Gly residues" evidence="1">
    <location>
        <begin position="298"/>
        <end position="310"/>
    </location>
</feature>
<reference evidence="2 3" key="1">
    <citation type="submission" date="2019-02" db="EMBL/GenBank/DDBJ databases">
        <title>Deep-cultivation of Planctomycetes and their phenomic and genomic characterization uncovers novel biology.</title>
        <authorList>
            <person name="Wiegand S."/>
            <person name="Jogler M."/>
            <person name="Boedeker C."/>
            <person name="Pinto D."/>
            <person name="Vollmers J."/>
            <person name="Rivas-Marin E."/>
            <person name="Kohn T."/>
            <person name="Peeters S.H."/>
            <person name="Heuer A."/>
            <person name="Rast P."/>
            <person name="Oberbeckmann S."/>
            <person name="Bunk B."/>
            <person name="Jeske O."/>
            <person name="Meyerdierks A."/>
            <person name="Storesund J.E."/>
            <person name="Kallscheuer N."/>
            <person name="Luecker S."/>
            <person name="Lage O.M."/>
            <person name="Pohl T."/>
            <person name="Merkel B.J."/>
            <person name="Hornburger P."/>
            <person name="Mueller R.-W."/>
            <person name="Bruemmer F."/>
            <person name="Labrenz M."/>
            <person name="Spormann A.M."/>
            <person name="Op den Camp H."/>
            <person name="Overmann J."/>
            <person name="Amann R."/>
            <person name="Jetten M.S.M."/>
            <person name="Mascher T."/>
            <person name="Medema M.H."/>
            <person name="Devos D.P."/>
            <person name="Kaster A.-K."/>
            <person name="Ovreas L."/>
            <person name="Rohde M."/>
            <person name="Galperin M.Y."/>
            <person name="Jogler C."/>
        </authorList>
    </citation>
    <scope>NUCLEOTIDE SEQUENCE [LARGE SCALE GENOMIC DNA]</scope>
    <source>
        <strain evidence="2 3">Spb1</strain>
    </source>
</reference>
<dbReference type="EMBL" id="CP036299">
    <property type="protein sequence ID" value="QDV30718.1"/>
    <property type="molecule type" value="Genomic_DNA"/>
</dbReference>
<feature type="region of interest" description="Disordered" evidence="1">
    <location>
        <begin position="296"/>
        <end position="351"/>
    </location>
</feature>